<evidence type="ECO:0000259" key="3">
    <source>
        <dbReference type="PROSITE" id="PS50110"/>
    </source>
</evidence>
<feature type="domain" description="Response regulatory" evidence="3">
    <location>
        <begin position="12"/>
        <end position="127"/>
    </location>
</feature>
<dbReference type="SUPFAM" id="SSF81606">
    <property type="entry name" value="PP2C-like"/>
    <property type="match status" value="1"/>
</dbReference>
<dbReference type="PANTHER" id="PTHR43156">
    <property type="entry name" value="STAGE II SPORULATION PROTEIN E-RELATED"/>
    <property type="match status" value="1"/>
</dbReference>
<dbReference type="Gene3D" id="3.40.50.2300">
    <property type="match status" value="1"/>
</dbReference>
<evidence type="ECO:0000256" key="1">
    <source>
        <dbReference type="ARBA" id="ARBA00022801"/>
    </source>
</evidence>
<dbReference type="Pfam" id="PF00072">
    <property type="entry name" value="Response_reg"/>
    <property type="match status" value="1"/>
</dbReference>
<dbReference type="Gene3D" id="3.60.40.10">
    <property type="entry name" value="PPM-type phosphatase domain"/>
    <property type="match status" value="1"/>
</dbReference>
<dbReference type="KEGG" id="nva:G3M78_15080"/>
<dbReference type="Proteomes" id="UP000594464">
    <property type="component" value="Chromosome"/>
</dbReference>
<dbReference type="SUPFAM" id="SSF52172">
    <property type="entry name" value="CheY-like"/>
    <property type="match status" value="1"/>
</dbReference>
<dbReference type="GO" id="GO:0000160">
    <property type="term" value="P:phosphorelay signal transduction system"/>
    <property type="evidence" value="ECO:0007669"/>
    <property type="project" value="InterPro"/>
</dbReference>
<evidence type="ECO:0000313" key="5">
    <source>
        <dbReference type="Proteomes" id="UP000594464"/>
    </source>
</evidence>
<dbReference type="InterPro" id="IPR001932">
    <property type="entry name" value="PPM-type_phosphatase-like_dom"/>
</dbReference>
<dbReference type="SMART" id="SM00448">
    <property type="entry name" value="REC"/>
    <property type="match status" value="1"/>
</dbReference>
<dbReference type="PROSITE" id="PS50110">
    <property type="entry name" value="RESPONSE_REGULATORY"/>
    <property type="match status" value="1"/>
</dbReference>
<dbReference type="EMBL" id="CP048620">
    <property type="protein sequence ID" value="QPJ66653.1"/>
    <property type="molecule type" value="Genomic_DNA"/>
</dbReference>
<sequence length="385" mass="43026">MDINPYTQSPWCILLADPANKGLDRTCAALKSGYTMLIAEDGPQTVETYLSKRPDIIVMSADAPALDGFQVCRKIKDISGRRFTPIILVSEQTDISSLQQGFQSGAEDYLRKPFEPEELIIRIQSALRTKKLYVELMKAYEVIDRERDILANIQKNFFSEAPPQIPGYQFFTKYQPSSKAGGDYYDFIQIDQERLGIMTADVSGHGIPAAVVMSMKRILLRAFLSDQASPAETLETLNSVLFKHLKSGHFITAFYGVLNTKTRVMKYACAGHCPPFLLDCNSGELTELKNQKGIPLMILPDNPMDEVETQLPPNSKLVLYTDGLIEAQNRQGEQWGRQRLADEISRLGAEQNLDAFGEQILASVDQFMGGNAFSDDYTLVALQID</sequence>
<comment type="caution">
    <text evidence="2">Lacks conserved residue(s) required for the propagation of feature annotation.</text>
</comment>
<dbReference type="InterPro" id="IPR036457">
    <property type="entry name" value="PPM-type-like_dom_sf"/>
</dbReference>
<dbReference type="GO" id="GO:0016791">
    <property type="term" value="F:phosphatase activity"/>
    <property type="evidence" value="ECO:0007669"/>
    <property type="project" value="TreeGrafter"/>
</dbReference>
<protein>
    <submittedName>
        <fullName evidence="4">SpoIIE family protein phosphatase</fullName>
    </submittedName>
</protein>
<reference evidence="5" key="1">
    <citation type="submission" date="2020-02" db="EMBL/GenBank/DDBJ databases">
        <title>Genomic and physiological characterization of two novel Nitrospinaceae genera.</title>
        <authorList>
            <person name="Mueller A.J."/>
            <person name="Jung M.-Y."/>
            <person name="Strachan C.R."/>
            <person name="Herbold C.W."/>
            <person name="Kirkegaard R.H."/>
            <person name="Daims H."/>
        </authorList>
    </citation>
    <scope>NUCLEOTIDE SEQUENCE [LARGE SCALE GENOMIC DNA]</scope>
</reference>
<proteinExistence type="predicted"/>
<dbReference type="InterPro" id="IPR011006">
    <property type="entry name" value="CheY-like_superfamily"/>
</dbReference>
<accession>A0A7T0C546</accession>
<organism evidence="4 5">
    <name type="scientific">Candidatus Nitrohelix vancouverensis</name>
    <dbReference type="NCBI Taxonomy" id="2705534"/>
    <lineage>
        <taxon>Bacteria</taxon>
        <taxon>Pseudomonadati</taxon>
        <taxon>Nitrospinota/Tectimicrobiota group</taxon>
        <taxon>Nitrospinota</taxon>
        <taxon>Nitrospinia</taxon>
        <taxon>Nitrospinales</taxon>
        <taxon>Nitrospinaceae</taxon>
        <taxon>Candidatus Nitrohelix</taxon>
    </lineage>
</organism>
<evidence type="ECO:0000256" key="2">
    <source>
        <dbReference type="PROSITE-ProRule" id="PRU00169"/>
    </source>
</evidence>
<name>A0A7T0C546_9BACT</name>
<dbReference type="AlphaFoldDB" id="A0A7T0C546"/>
<dbReference type="SMART" id="SM00331">
    <property type="entry name" value="PP2C_SIG"/>
    <property type="match status" value="1"/>
</dbReference>
<dbReference type="PANTHER" id="PTHR43156:SF2">
    <property type="entry name" value="STAGE II SPORULATION PROTEIN E"/>
    <property type="match status" value="1"/>
</dbReference>
<keyword evidence="1" id="KW-0378">Hydrolase</keyword>
<gene>
    <name evidence="4" type="ORF">G3M78_15080</name>
</gene>
<dbReference type="Pfam" id="PF07228">
    <property type="entry name" value="SpoIIE"/>
    <property type="match status" value="1"/>
</dbReference>
<dbReference type="InterPro" id="IPR052016">
    <property type="entry name" value="Bact_Sigma-Reg"/>
</dbReference>
<evidence type="ECO:0000313" key="4">
    <source>
        <dbReference type="EMBL" id="QPJ66653.1"/>
    </source>
</evidence>
<dbReference type="InterPro" id="IPR001789">
    <property type="entry name" value="Sig_transdc_resp-reg_receiver"/>
</dbReference>